<dbReference type="InterPro" id="IPR048384">
    <property type="entry name" value="TPPII_GBD"/>
</dbReference>
<dbReference type="STRING" id="314230.DSM3645_25512"/>
<evidence type="ECO:0000256" key="8">
    <source>
        <dbReference type="PROSITE-ProRule" id="PRU01240"/>
    </source>
</evidence>
<evidence type="ECO:0000256" key="3">
    <source>
        <dbReference type="ARBA" id="ARBA00012462"/>
    </source>
</evidence>
<dbReference type="Pfam" id="PF00082">
    <property type="entry name" value="Peptidase_S8"/>
    <property type="match status" value="1"/>
</dbReference>
<dbReference type="RefSeq" id="WP_002652997.1">
    <property type="nucleotide sequence ID" value="NZ_CH672376.1"/>
</dbReference>
<dbReference type="EC" id="3.4.14.10" evidence="3"/>
<dbReference type="PANTHER" id="PTHR43806:SF14">
    <property type="entry name" value="TRIPEPTIDYL-PEPTIDASE 2"/>
    <property type="match status" value="1"/>
</dbReference>
<dbReference type="PANTHER" id="PTHR43806">
    <property type="entry name" value="PEPTIDASE S8"/>
    <property type="match status" value="1"/>
</dbReference>
<evidence type="ECO:0000313" key="14">
    <source>
        <dbReference type="Proteomes" id="UP000004358"/>
    </source>
</evidence>
<dbReference type="InterPro" id="IPR000209">
    <property type="entry name" value="Peptidase_S8/S53_dom"/>
</dbReference>
<evidence type="ECO:0000259" key="11">
    <source>
        <dbReference type="Pfam" id="PF21223"/>
    </source>
</evidence>
<dbReference type="eggNOG" id="COG1404">
    <property type="taxonomic scope" value="Bacteria"/>
</dbReference>
<dbReference type="InterPro" id="IPR048383">
    <property type="entry name" value="TPPII_Ig-like-1"/>
</dbReference>
<dbReference type="AlphaFoldDB" id="A4A0H0"/>
<evidence type="ECO:0000259" key="9">
    <source>
        <dbReference type="Pfam" id="PF00082"/>
    </source>
</evidence>
<dbReference type="InterPro" id="IPR022229">
    <property type="entry name" value="TPPII_Ig-like-2"/>
</dbReference>
<evidence type="ECO:0000259" key="10">
    <source>
        <dbReference type="Pfam" id="PF12580"/>
    </source>
</evidence>
<dbReference type="GO" id="GO:0004177">
    <property type="term" value="F:aminopeptidase activity"/>
    <property type="evidence" value="ECO:0007669"/>
    <property type="project" value="UniProtKB-KW"/>
</dbReference>
<dbReference type="OrthoDB" id="9798386at2"/>
<feature type="active site" description="Charge relay system" evidence="8">
    <location>
        <position position="60"/>
    </location>
</feature>
<evidence type="ECO:0000256" key="2">
    <source>
        <dbReference type="ARBA" id="ARBA00011073"/>
    </source>
</evidence>
<dbReference type="MEROPS" id="S08.A56"/>
<proteinExistence type="inferred from homology"/>
<comment type="catalytic activity">
    <reaction evidence="1">
        <text>Release of an N-terminal tripeptide from a polypeptide.</text>
        <dbReference type="EC" id="3.4.14.10"/>
    </reaction>
</comment>
<evidence type="ECO:0000256" key="7">
    <source>
        <dbReference type="ARBA" id="ARBA00022825"/>
    </source>
</evidence>
<accession>A4A0H0</accession>
<dbReference type="GO" id="GO:0006508">
    <property type="term" value="P:proteolysis"/>
    <property type="evidence" value="ECO:0007669"/>
    <property type="project" value="UniProtKB-KW"/>
</dbReference>
<dbReference type="Gene3D" id="2.20.25.690">
    <property type="match status" value="1"/>
</dbReference>
<dbReference type="PROSITE" id="PS00138">
    <property type="entry name" value="SUBTILASE_SER"/>
    <property type="match status" value="1"/>
</dbReference>
<dbReference type="InterPro" id="IPR015500">
    <property type="entry name" value="Peptidase_S8_subtilisin-rel"/>
</dbReference>
<dbReference type="GO" id="GO:0004252">
    <property type="term" value="F:serine-type endopeptidase activity"/>
    <property type="evidence" value="ECO:0007669"/>
    <property type="project" value="UniProtKB-UniRule"/>
</dbReference>
<dbReference type="InterPro" id="IPR022398">
    <property type="entry name" value="Peptidase_S8_His-AS"/>
</dbReference>
<dbReference type="PROSITE" id="PS00137">
    <property type="entry name" value="SUBTILASE_HIS"/>
    <property type="match status" value="1"/>
</dbReference>
<evidence type="ECO:0000313" key="13">
    <source>
        <dbReference type="EMBL" id="EAQ77790.1"/>
    </source>
</evidence>
<feature type="domain" description="Tripeptidyl-peptidase II first Ig-like" evidence="11">
    <location>
        <begin position="538"/>
        <end position="653"/>
    </location>
</feature>
<dbReference type="FunFam" id="3.40.50.200:FF:000003">
    <property type="entry name" value="Tripeptidyl peptidase 2"/>
    <property type="match status" value="1"/>
</dbReference>
<feature type="active site" description="Charge relay system" evidence="8">
    <location>
        <position position="465"/>
    </location>
</feature>
<dbReference type="SUPFAM" id="SSF52743">
    <property type="entry name" value="Subtilisin-like"/>
    <property type="match status" value="1"/>
</dbReference>
<dbReference type="HOGENOM" id="CLU_003084_1_0_0"/>
<dbReference type="GO" id="GO:0005829">
    <property type="term" value="C:cytosol"/>
    <property type="evidence" value="ECO:0007669"/>
    <property type="project" value="TreeGrafter"/>
</dbReference>
<dbReference type="PROSITE" id="PS51892">
    <property type="entry name" value="SUBTILASE"/>
    <property type="match status" value="1"/>
</dbReference>
<dbReference type="PRINTS" id="PR00723">
    <property type="entry name" value="SUBTILISIN"/>
</dbReference>
<sequence length="1267" mass="141486">MILRSLLTIVLCLFVVPVALGEEVPFPKYGLLPKAEIGAIRFLEQHPEADGRGVVVAVFDTGVDPGAVGLQTTPDGRPKIIDMVDASGSGDIDTSTVRKMDDEHVIEGLTGRKLTIPKKWKCPSGEFHVGMKRGYDLFPGGLVSRLKKERKKDWDEEFRAVQAKLSDQIEAFHIAHPKPSEVEKEELKELTTRRTELDKAHDNWDDPGPIYDCVVFYDGKAWRAAIDADEDGQLDDEKLLTNFRAERQYATFDDEGLLNYALNIYDSGNLLSVVTDCGTHGTHVAGIIAAYHPDHPEQNGIAPGAQIVAVKIGDTRVGSNSLGTGETRGMIAAIENNVDLINMSYGGATPIPNFGPMTELQNELVYKHGVIFVASAGNDGPALTTVTAPGGTTSSIIGVGAYVSPELAEVSYSLRDRVEEIPYTWSSRGPTSDGDLGVDICAPGGAIAPVSQWALTPKQLMNGTSMSSPNACGGLALMVSALKQAKITYSPTLVKRAIQNSARALQEGSPFVMGQGLLQVDAAYDWLAEQSPQIDARLRYEVKITTHEDARGLYLREAVDLAMPTQAKVEVLPLFPEEVASADKSSFDMKIRLECDAPWIKTPQVFFLAYGGREFEIEVDPTSLEPGVYYSEICGYDADNAAAGPLFRVPITVTQTVPMKSKHVWRETMKLTAGQLERRFFNVPVGATWADLKLSAGEFAGSRLMVAHTKQLLPQEDSRDQEEQRYLRFVEGEVKNISFAVVAGRTMELCLAQYWNSLGDADVECQLTFHSLDPTDQTIVFDGVDYAKRVEVIGALGLEHLDPKAELSTWRRVVEAKKSELTPLSAERDLLPKQRRNFGLTLTYEFNMAEAGEVNPRPSVMSDDYAFEIWSGRLWTIYDKNKRQMGTGVSGRSIELPKGDYTLQLYFRHFDREILAKLEAMPIFLDQELSPKLTLPVRRSFDQVIRGAGKLATQKIADGEMEAFYLGRPSASSLPKTVGARDRFLGKIYYGKEQKDVAGSGRRPGGFELVYFPAPPEPKEAATTEKAKEQTLAEKQFDLRVTELARLAKEKDPAEFNDLADALLAEEPENLQVLQARLHQLDRDDRKTHLPEVVDAADEIIRLIPQNKLARYFGRKHDPKTEEEKEREKEMTRRRDLLTDALYRKCRAVAYMDLPVDPLADNPEAIKKRPADAEKRAELFEKSYQQLAQWVDTTDVKYALVHDRRLRRLDRQGEALELLNKLIKQEPTKLVLYKKRADIYGELDWAFLQKYENQWRLLRQNDAYAPF</sequence>
<gene>
    <name evidence="13" type="ORF">DSM3645_25512</name>
</gene>
<evidence type="ECO:0000259" key="12">
    <source>
        <dbReference type="Pfam" id="PF21316"/>
    </source>
</evidence>
<dbReference type="Pfam" id="PF21223">
    <property type="entry name" value="TPPII_Ig-like-1"/>
    <property type="match status" value="1"/>
</dbReference>
<feature type="domain" description="Tripeptidyl peptidase II second Ig-like" evidence="10">
    <location>
        <begin position="797"/>
        <end position="978"/>
    </location>
</feature>
<keyword evidence="7 8" id="KW-0720">Serine protease</keyword>
<dbReference type="InterPro" id="IPR046939">
    <property type="entry name" value="TPPII_C_sf"/>
</dbReference>
<evidence type="ECO:0000256" key="5">
    <source>
        <dbReference type="ARBA" id="ARBA00022670"/>
    </source>
</evidence>
<dbReference type="Pfam" id="PF21316">
    <property type="entry name" value="TPPII_GBD"/>
    <property type="match status" value="1"/>
</dbReference>
<protein>
    <recommendedName>
        <fullName evidence="3">tripeptidyl-peptidase II</fullName>
        <ecNumber evidence="3">3.4.14.10</ecNumber>
    </recommendedName>
</protein>
<keyword evidence="4" id="KW-0031">Aminopeptidase</keyword>
<dbReference type="Gene3D" id="1.25.40.710">
    <property type="match status" value="1"/>
</dbReference>
<dbReference type="InterPro" id="IPR050131">
    <property type="entry name" value="Peptidase_S8_subtilisin-like"/>
</dbReference>
<comment type="caution">
    <text evidence="13">The sequence shown here is derived from an EMBL/GenBank/DDBJ whole genome shotgun (WGS) entry which is preliminary data.</text>
</comment>
<reference evidence="13 14" key="1">
    <citation type="submission" date="2006-02" db="EMBL/GenBank/DDBJ databases">
        <authorList>
            <person name="Amann R."/>
            <person name="Ferriera S."/>
            <person name="Johnson J."/>
            <person name="Kravitz S."/>
            <person name="Halpern A."/>
            <person name="Remington K."/>
            <person name="Beeson K."/>
            <person name="Tran B."/>
            <person name="Rogers Y.-H."/>
            <person name="Friedman R."/>
            <person name="Venter J.C."/>
        </authorList>
    </citation>
    <scope>NUCLEOTIDE SEQUENCE [LARGE SCALE GENOMIC DNA]</scope>
    <source>
        <strain evidence="13 14">DSM 3645</strain>
    </source>
</reference>
<evidence type="ECO:0000256" key="6">
    <source>
        <dbReference type="ARBA" id="ARBA00022801"/>
    </source>
</evidence>
<dbReference type="InterPro" id="IPR034051">
    <property type="entry name" value="TPP_II_domain"/>
</dbReference>
<feature type="domain" description="Tripeptidyl-peptidase II galactose-binding" evidence="12">
    <location>
        <begin position="673"/>
        <end position="759"/>
    </location>
</feature>
<feature type="domain" description="Peptidase S8/S53" evidence="9">
    <location>
        <begin position="51"/>
        <end position="516"/>
    </location>
</feature>
<comment type="similarity">
    <text evidence="2 8">Belongs to the peptidase S8 family.</text>
</comment>
<dbReference type="InterPro" id="IPR046940">
    <property type="entry name" value="TPPII_Ig-like_sf"/>
</dbReference>
<keyword evidence="6 8" id="KW-0378">Hydrolase</keyword>
<dbReference type="EMBL" id="AANZ01000028">
    <property type="protein sequence ID" value="EAQ77790.1"/>
    <property type="molecule type" value="Genomic_DNA"/>
</dbReference>
<dbReference type="CDD" id="cd04857">
    <property type="entry name" value="Peptidases_S8_Tripeptidyl_Aminopeptidase_II"/>
    <property type="match status" value="1"/>
</dbReference>
<dbReference type="GO" id="GO:0008240">
    <property type="term" value="F:tripeptidyl-peptidase activity"/>
    <property type="evidence" value="ECO:0007669"/>
    <property type="project" value="UniProtKB-EC"/>
</dbReference>
<feature type="active site" description="Charge relay system" evidence="8">
    <location>
        <position position="280"/>
    </location>
</feature>
<dbReference type="InterPro" id="IPR023828">
    <property type="entry name" value="Peptidase_S8_Ser-AS"/>
</dbReference>
<evidence type="ECO:0000256" key="1">
    <source>
        <dbReference type="ARBA" id="ARBA00001910"/>
    </source>
</evidence>
<evidence type="ECO:0000256" key="4">
    <source>
        <dbReference type="ARBA" id="ARBA00022438"/>
    </source>
</evidence>
<dbReference type="Pfam" id="PF12580">
    <property type="entry name" value="TPPII"/>
    <property type="match status" value="1"/>
</dbReference>
<dbReference type="InterPro" id="IPR036852">
    <property type="entry name" value="Peptidase_S8/S53_dom_sf"/>
</dbReference>
<keyword evidence="5 8" id="KW-0645">Protease</keyword>
<dbReference type="Gene3D" id="3.40.50.200">
    <property type="entry name" value="Peptidase S8/S53 domain"/>
    <property type="match status" value="1"/>
</dbReference>
<dbReference type="Gene3D" id="2.60.40.3170">
    <property type="match status" value="1"/>
</dbReference>
<dbReference type="Proteomes" id="UP000004358">
    <property type="component" value="Unassembled WGS sequence"/>
</dbReference>
<organism evidence="13 14">
    <name type="scientific">Blastopirellula marina DSM 3645</name>
    <dbReference type="NCBI Taxonomy" id="314230"/>
    <lineage>
        <taxon>Bacteria</taxon>
        <taxon>Pseudomonadati</taxon>
        <taxon>Planctomycetota</taxon>
        <taxon>Planctomycetia</taxon>
        <taxon>Pirellulales</taxon>
        <taxon>Pirellulaceae</taxon>
        <taxon>Blastopirellula</taxon>
    </lineage>
</organism>
<name>A4A0H0_9BACT</name>